<dbReference type="InterPro" id="IPR035919">
    <property type="entry name" value="EAL_sf"/>
</dbReference>
<dbReference type="FunFam" id="3.30.70.270:FF:000001">
    <property type="entry name" value="Diguanylate cyclase domain protein"/>
    <property type="match status" value="1"/>
</dbReference>
<dbReference type="NCBIfam" id="TIGR00254">
    <property type="entry name" value="GGDEF"/>
    <property type="match status" value="1"/>
</dbReference>
<dbReference type="GO" id="GO:0003824">
    <property type="term" value="F:catalytic activity"/>
    <property type="evidence" value="ECO:0007669"/>
    <property type="project" value="UniProtKB-ARBA"/>
</dbReference>
<dbReference type="CDD" id="cd01949">
    <property type="entry name" value="GGDEF"/>
    <property type="match status" value="1"/>
</dbReference>
<dbReference type="InterPro" id="IPR000014">
    <property type="entry name" value="PAS"/>
</dbReference>
<evidence type="ECO:0000259" key="3">
    <source>
        <dbReference type="PROSITE" id="PS50112"/>
    </source>
</evidence>
<dbReference type="InterPro" id="IPR000160">
    <property type="entry name" value="GGDEF_dom"/>
</dbReference>
<dbReference type="Gene3D" id="3.30.450.20">
    <property type="entry name" value="PAS domain"/>
    <property type="match status" value="2"/>
</dbReference>
<feature type="domain" description="PAC" evidence="4">
    <location>
        <begin position="339"/>
        <end position="391"/>
    </location>
</feature>
<feature type="domain" description="PAC" evidence="4">
    <location>
        <begin position="214"/>
        <end position="269"/>
    </location>
</feature>
<dbReference type="SMART" id="SM00052">
    <property type="entry name" value="EAL"/>
    <property type="match status" value="1"/>
</dbReference>
<dbReference type="SUPFAM" id="SSF141868">
    <property type="entry name" value="EAL domain-like"/>
    <property type="match status" value="1"/>
</dbReference>
<dbReference type="Gene3D" id="3.30.70.270">
    <property type="match status" value="1"/>
</dbReference>
<dbReference type="InterPro" id="IPR035965">
    <property type="entry name" value="PAS-like_dom_sf"/>
</dbReference>
<dbReference type="SUPFAM" id="SSF52172">
    <property type="entry name" value="CheY-like"/>
    <property type="match status" value="1"/>
</dbReference>
<dbReference type="PROSITE" id="PS50887">
    <property type="entry name" value="GGDEF"/>
    <property type="match status" value="1"/>
</dbReference>
<keyword evidence="1" id="KW-0597">Phosphoprotein</keyword>
<dbReference type="RefSeq" id="WP_163678785.1">
    <property type="nucleotide sequence ID" value="NZ_JAAIYP010000037.1"/>
</dbReference>
<feature type="domain" description="PAS" evidence="3">
    <location>
        <begin position="266"/>
        <end position="312"/>
    </location>
</feature>
<dbReference type="PROSITE" id="PS50110">
    <property type="entry name" value="RESPONSE_REGULATORY"/>
    <property type="match status" value="1"/>
</dbReference>
<dbReference type="SMART" id="SM00091">
    <property type="entry name" value="PAS"/>
    <property type="match status" value="2"/>
</dbReference>
<protein>
    <submittedName>
        <fullName evidence="7">EAL domain-containing protein</fullName>
    </submittedName>
</protein>
<evidence type="ECO:0000313" key="8">
    <source>
        <dbReference type="Proteomes" id="UP000480684"/>
    </source>
</evidence>
<feature type="modified residue" description="4-aspartylphosphate" evidence="1">
    <location>
        <position position="62"/>
    </location>
</feature>
<dbReference type="SUPFAM" id="SSF55785">
    <property type="entry name" value="PYP-like sensor domain (PAS domain)"/>
    <property type="match status" value="2"/>
</dbReference>
<dbReference type="InterPro" id="IPR013767">
    <property type="entry name" value="PAS_fold"/>
</dbReference>
<dbReference type="GO" id="GO:0006355">
    <property type="term" value="P:regulation of DNA-templated transcription"/>
    <property type="evidence" value="ECO:0007669"/>
    <property type="project" value="InterPro"/>
</dbReference>
<dbReference type="PANTHER" id="PTHR44757">
    <property type="entry name" value="DIGUANYLATE CYCLASE DGCP"/>
    <property type="match status" value="1"/>
</dbReference>
<dbReference type="SMART" id="SM00267">
    <property type="entry name" value="GGDEF"/>
    <property type="match status" value="1"/>
</dbReference>
<dbReference type="SMART" id="SM00448">
    <property type="entry name" value="REC"/>
    <property type="match status" value="1"/>
</dbReference>
<dbReference type="Pfam" id="PF00072">
    <property type="entry name" value="Response_reg"/>
    <property type="match status" value="1"/>
</dbReference>
<keyword evidence="8" id="KW-1185">Reference proteome</keyword>
<dbReference type="Pfam" id="PF00990">
    <property type="entry name" value="GGDEF"/>
    <property type="match status" value="1"/>
</dbReference>
<dbReference type="CDD" id="cd00130">
    <property type="entry name" value="PAS"/>
    <property type="match status" value="2"/>
</dbReference>
<dbReference type="PANTHER" id="PTHR44757:SF2">
    <property type="entry name" value="BIOFILM ARCHITECTURE MAINTENANCE PROTEIN MBAA"/>
    <property type="match status" value="1"/>
</dbReference>
<name>A0A7C9UU10_9PROT</name>
<dbReference type="CDD" id="cd01948">
    <property type="entry name" value="EAL"/>
    <property type="match status" value="1"/>
</dbReference>
<dbReference type="Gene3D" id="3.20.20.450">
    <property type="entry name" value="EAL domain"/>
    <property type="match status" value="1"/>
</dbReference>
<dbReference type="GO" id="GO:0000160">
    <property type="term" value="P:phosphorelay signal transduction system"/>
    <property type="evidence" value="ECO:0007669"/>
    <property type="project" value="InterPro"/>
</dbReference>
<comment type="caution">
    <text evidence="7">The sequence shown here is derived from an EMBL/GenBank/DDBJ whole genome shotgun (WGS) entry which is preliminary data.</text>
</comment>
<evidence type="ECO:0000259" key="4">
    <source>
        <dbReference type="PROSITE" id="PS50113"/>
    </source>
</evidence>
<dbReference type="SUPFAM" id="SSF55073">
    <property type="entry name" value="Nucleotide cyclase"/>
    <property type="match status" value="1"/>
</dbReference>
<dbReference type="AlphaFoldDB" id="A0A7C9UU10"/>
<dbReference type="InterPro" id="IPR011006">
    <property type="entry name" value="CheY-like_superfamily"/>
</dbReference>
<dbReference type="InterPro" id="IPR001633">
    <property type="entry name" value="EAL_dom"/>
</dbReference>
<accession>A0A7C9UU10</accession>
<dbReference type="PROSITE" id="PS50113">
    <property type="entry name" value="PAC"/>
    <property type="match status" value="2"/>
</dbReference>
<dbReference type="InterPro" id="IPR001789">
    <property type="entry name" value="Sig_transdc_resp-reg_receiver"/>
</dbReference>
<dbReference type="PROSITE" id="PS50883">
    <property type="entry name" value="EAL"/>
    <property type="match status" value="1"/>
</dbReference>
<feature type="domain" description="Response regulatory" evidence="2">
    <location>
        <begin position="10"/>
        <end position="127"/>
    </location>
</feature>
<dbReference type="InterPro" id="IPR052155">
    <property type="entry name" value="Biofilm_reg_signaling"/>
</dbReference>
<dbReference type="Pfam" id="PF00989">
    <property type="entry name" value="PAS"/>
    <property type="match status" value="1"/>
</dbReference>
<evidence type="ECO:0000259" key="2">
    <source>
        <dbReference type="PROSITE" id="PS50110"/>
    </source>
</evidence>
<dbReference type="InterPro" id="IPR000700">
    <property type="entry name" value="PAS-assoc_C"/>
</dbReference>
<organism evidence="7 8">
    <name type="scientific">Magnetospirillum aberrantis SpK</name>
    <dbReference type="NCBI Taxonomy" id="908842"/>
    <lineage>
        <taxon>Bacteria</taxon>
        <taxon>Pseudomonadati</taxon>
        <taxon>Pseudomonadota</taxon>
        <taxon>Alphaproteobacteria</taxon>
        <taxon>Rhodospirillales</taxon>
        <taxon>Rhodospirillaceae</taxon>
        <taxon>Magnetospirillum</taxon>
    </lineage>
</organism>
<feature type="domain" description="GGDEF" evidence="6">
    <location>
        <begin position="423"/>
        <end position="556"/>
    </location>
</feature>
<dbReference type="Proteomes" id="UP000480684">
    <property type="component" value="Unassembled WGS sequence"/>
</dbReference>
<proteinExistence type="predicted"/>
<evidence type="ECO:0000259" key="6">
    <source>
        <dbReference type="PROSITE" id="PS50887"/>
    </source>
</evidence>
<dbReference type="NCBIfam" id="TIGR00229">
    <property type="entry name" value="sensory_box"/>
    <property type="match status" value="2"/>
</dbReference>
<evidence type="ECO:0000313" key="7">
    <source>
        <dbReference type="EMBL" id="NFV80467.1"/>
    </source>
</evidence>
<reference evidence="7 8" key="1">
    <citation type="submission" date="2020-02" db="EMBL/GenBank/DDBJ databases">
        <authorList>
            <person name="Dziuba M."/>
            <person name="Kuznetsov B."/>
            <person name="Mardanov A."/>
            <person name="Ravin N."/>
            <person name="Grouzdev D."/>
        </authorList>
    </citation>
    <scope>NUCLEOTIDE SEQUENCE [LARGE SCALE GENOMIC DNA]</scope>
    <source>
        <strain evidence="7 8">SpK</strain>
    </source>
</reference>
<dbReference type="Gene3D" id="3.40.50.2300">
    <property type="match status" value="1"/>
</dbReference>
<dbReference type="PROSITE" id="PS50112">
    <property type="entry name" value="PAS"/>
    <property type="match status" value="2"/>
</dbReference>
<evidence type="ECO:0000256" key="1">
    <source>
        <dbReference type="PROSITE-ProRule" id="PRU00169"/>
    </source>
</evidence>
<evidence type="ECO:0000259" key="5">
    <source>
        <dbReference type="PROSITE" id="PS50883"/>
    </source>
</evidence>
<sequence length="830" mass="91210">MAEAPSSRRTVLVVEDNPGDARLVELFLREETADPFRILKAGVLADALTVLTAEHVDVVLLDLSLPDSFGLATLASVKSVRPLVPVVVLTGTKDEMLALEALRRGAQDYLVKGGDDGELLRRAIRYAIERSRVEVALRLSEDRFRAVFQNAGVGVLLSAADGRFLQANPAFCTMVGYAEDELVGRCFEDISHPEDAARNRSLRDEMLAGGRESYNLTKRYIAKDGRVVWGRMTVTMVRGTDDDDEAIRFTVTVVEDVTERKRLEDHMRLAATVFENSGDGLFVTDDHCNIVHVNPAFSEITGFEPEDVLGKTPKVLSSGRHGPDFYERMWESLRNNGKWQGEIWDRRKSGEMFAGWQNIAAVRNSLGEITNYVAVISDITSRKQVEERLSYQANHDPLTRLPNRTLFHERLSRAVARAHRNQSLVALLFIDLDHFKEVNDTLGHLAGDMLLQQVAERLTGATRQGDTVARLAGDEFTVILEDVQDPRDAAVVAHKILHMLVEDFDLAGHVAHISSSIGVALYPVDAGDSQTLIKLADAAMYRAKHLGRNGCQFHSEAVNAQAFERLALENALHQALDRGEFAIHYQPIFDFRTGRVVAVEALLRWRHPEVGMVVPGQFIALADETGLIVSIGRWVLKAACTQVKAWRDAGYADLSLHVNVSGRQLREPGLVEQIAEALEQSGLPPSALVLEVPEASALDKGHDPGAIFARFTALGLGLTIDEFGSGYSSFAFLRRLPANALKVSQGFVRNVANSSDDSEIVTAIVAVARGLHMNVIAPGVETPEQLSFLASFGCDQVQGFLLARPMPADEATAFLARPEPPTALVRKVTS</sequence>
<dbReference type="InterPro" id="IPR029787">
    <property type="entry name" value="Nucleotide_cyclase"/>
</dbReference>
<feature type="domain" description="EAL" evidence="5">
    <location>
        <begin position="565"/>
        <end position="819"/>
    </location>
</feature>
<dbReference type="Pfam" id="PF13426">
    <property type="entry name" value="PAS_9"/>
    <property type="match status" value="1"/>
</dbReference>
<feature type="domain" description="PAS" evidence="3">
    <location>
        <begin position="140"/>
        <end position="210"/>
    </location>
</feature>
<dbReference type="SMART" id="SM00086">
    <property type="entry name" value="PAC"/>
    <property type="match status" value="2"/>
</dbReference>
<dbReference type="InterPro" id="IPR001610">
    <property type="entry name" value="PAC"/>
</dbReference>
<dbReference type="Pfam" id="PF00563">
    <property type="entry name" value="EAL"/>
    <property type="match status" value="1"/>
</dbReference>
<dbReference type="EMBL" id="JAAIYP010000037">
    <property type="protein sequence ID" value="NFV80467.1"/>
    <property type="molecule type" value="Genomic_DNA"/>
</dbReference>
<gene>
    <name evidence="7" type="ORF">G4223_10130</name>
</gene>
<dbReference type="InterPro" id="IPR043128">
    <property type="entry name" value="Rev_trsase/Diguanyl_cyclase"/>
</dbReference>